<evidence type="ECO:0000313" key="3">
    <source>
        <dbReference type="Proteomes" id="UP000696573"/>
    </source>
</evidence>
<dbReference type="Proteomes" id="UP000696573">
    <property type="component" value="Unassembled WGS sequence"/>
</dbReference>
<dbReference type="InterPro" id="IPR000073">
    <property type="entry name" value="AB_hydrolase_1"/>
</dbReference>
<dbReference type="PANTHER" id="PTHR45763:SF46">
    <property type="entry name" value="AB HYDROLASE-1 DOMAIN-CONTAINING PROTEIN"/>
    <property type="match status" value="1"/>
</dbReference>
<evidence type="ECO:0000259" key="1">
    <source>
        <dbReference type="Pfam" id="PF00561"/>
    </source>
</evidence>
<name>A0A9N9VEX6_9HYPO</name>
<dbReference type="Pfam" id="PF00561">
    <property type="entry name" value="Abhydrolase_1"/>
    <property type="match status" value="1"/>
</dbReference>
<keyword evidence="3" id="KW-1185">Reference proteome</keyword>
<dbReference type="Gene3D" id="3.40.50.1820">
    <property type="entry name" value="alpha/beta hydrolase"/>
    <property type="match status" value="1"/>
</dbReference>
<accession>A0A9N9VEX6</accession>
<dbReference type="SUPFAM" id="SSF53474">
    <property type="entry name" value="alpha/beta-Hydrolases"/>
    <property type="match status" value="1"/>
</dbReference>
<dbReference type="PANTHER" id="PTHR45763">
    <property type="entry name" value="HYDROLASE, ALPHA/BETA FOLD FAMILY PROTEIN, EXPRESSED-RELATED"/>
    <property type="match status" value="1"/>
</dbReference>
<gene>
    <name evidence="2" type="ORF">CRHIZ90672A_00004312</name>
</gene>
<feature type="domain" description="AB hydrolase-1" evidence="1">
    <location>
        <begin position="66"/>
        <end position="321"/>
    </location>
</feature>
<dbReference type="OrthoDB" id="294702at2759"/>
<dbReference type="EMBL" id="CABFNQ020000645">
    <property type="protein sequence ID" value="CAH0020501.1"/>
    <property type="molecule type" value="Genomic_DNA"/>
</dbReference>
<organism evidence="2 3">
    <name type="scientific">Clonostachys rhizophaga</name>
    <dbReference type="NCBI Taxonomy" id="160324"/>
    <lineage>
        <taxon>Eukaryota</taxon>
        <taxon>Fungi</taxon>
        <taxon>Dikarya</taxon>
        <taxon>Ascomycota</taxon>
        <taxon>Pezizomycotina</taxon>
        <taxon>Sordariomycetes</taxon>
        <taxon>Hypocreomycetidae</taxon>
        <taxon>Hypocreales</taxon>
        <taxon>Bionectriaceae</taxon>
        <taxon>Clonostachys</taxon>
    </lineage>
</organism>
<dbReference type="InterPro" id="IPR029058">
    <property type="entry name" value="AB_hydrolase_fold"/>
</dbReference>
<evidence type="ECO:0000313" key="2">
    <source>
        <dbReference type="EMBL" id="CAH0020501.1"/>
    </source>
</evidence>
<proteinExistence type="predicted"/>
<dbReference type="AlphaFoldDB" id="A0A9N9VEX6"/>
<sequence>MYPGRKWLDLDIFEVQSTSPKPSADYLPQKSVVAHIPQVRPVLRASRWPQSQLYHLWAPISPNQSVIFYFHGFPGTHSEGLPVHEAASARGVVVVGVTRPGFGDSTAHPGRTLSSFPPDVLHLADHLGVQQFAFLGTSGGGPYALACLRHLPAERLRSVAVVSGMWPTALGTAGMMPQMRVMYTLASWVPGLVNWMVGIELNAAARDAEHPEKFEELMAKGFQRWPVEDQEVIFEEDRKLFKVLSRSSREAIKHGTGGFGTEAQIFGRPWEFQLEDLPMDGRLGVWHGAKDRNVPITMADQAVELMPGVEYHRFEEEAHLTLSMKHLGETLDSLLSKLEN</sequence>
<comment type="caution">
    <text evidence="2">The sequence shown here is derived from an EMBL/GenBank/DDBJ whole genome shotgun (WGS) entry which is preliminary data.</text>
</comment>
<reference evidence="2" key="1">
    <citation type="submission" date="2021-10" db="EMBL/GenBank/DDBJ databases">
        <authorList>
            <person name="Piombo E."/>
        </authorList>
    </citation>
    <scope>NUCLEOTIDE SEQUENCE</scope>
</reference>
<protein>
    <recommendedName>
        <fullName evidence="1">AB hydrolase-1 domain-containing protein</fullName>
    </recommendedName>
</protein>